<dbReference type="InterPro" id="IPR055414">
    <property type="entry name" value="LRR_R13L4/SHOC2-like"/>
</dbReference>
<dbReference type="PANTHER" id="PTHR23155:SF955">
    <property type="entry name" value="AAA+ ATPASE DOMAIN-CONTAINING PROTEIN"/>
    <property type="match status" value="1"/>
</dbReference>
<dbReference type="AlphaFoldDB" id="A0ABD3J348"/>
<dbReference type="SUPFAM" id="SSF52540">
    <property type="entry name" value="P-loop containing nucleoside triphosphate hydrolases"/>
    <property type="match status" value="1"/>
</dbReference>
<dbReference type="PRINTS" id="PR00364">
    <property type="entry name" value="DISEASERSIST"/>
</dbReference>
<dbReference type="InterPro" id="IPR044974">
    <property type="entry name" value="Disease_R_plants"/>
</dbReference>
<dbReference type="InterPro" id="IPR002182">
    <property type="entry name" value="NB-ARC"/>
</dbReference>
<dbReference type="Pfam" id="PF23559">
    <property type="entry name" value="WHD_DRP"/>
    <property type="match status" value="1"/>
</dbReference>
<dbReference type="EMBL" id="JBJKBG010000010">
    <property type="protein sequence ID" value="KAL3720768.1"/>
    <property type="molecule type" value="Genomic_DNA"/>
</dbReference>
<feature type="domain" description="Disease resistance R13L4/SHOC-2-like LRR" evidence="5">
    <location>
        <begin position="551"/>
        <end position="879"/>
    </location>
</feature>
<evidence type="ECO:0000259" key="5">
    <source>
        <dbReference type="Pfam" id="PF23598"/>
    </source>
</evidence>
<sequence>MTMAAPGVAVSLAIARLHDLLHWYKDVIIYPNLTDQISDSISNLQWILNTSMNAELSDDCRQRLQILADKAKEMEECLVEWFGDQTPKLQKGCFAKVFASVRLFSVTNRARHWEGMAKDFMTRVRSLSSELAPSSEGNREKTRQRMESDIVGRGEHVKVLVDRLTDGESNLRVISVVGKQHCGKTAVVRSVFNMPKIKQHFDRRAWLHVTCPGAESYWKQSLLVDILKQTAVRDPPKDLEHKDEEQLCEMLHKPLMEQRYLIVLDNWGDAELFNELLIPFVDSKNGSRVIVTTRNAEMHNYADPWTPDLHFLPDLTSKECEDLLHVSITGGGNSVDDDSQLKMTIKEEILSKCNGSPPAISLLGGLLSTVKVSKQAALIKQLKNRPTLEDIMRLSFDELPSIMKLCVLYMALYPEESEVPTRRLFQQWAAEWLLAEAANGLERSLSAEDCFRQLERRNLICVVRQKPDGSAQSCRMPAFLHEFFRQKAKEFGLLRIEEETRVTGPNPKQSAQHQQVRGRTPAEGHYSCQVHCLRSFALFNTSKLETQGRDIVVLDASQNLLKPKLLDRRLYLLRVLDLEGVYKPVLPENFGNILSNLRYLGLRWTILDSIPESVGNLLLLETLDLKHTNITKVTSAIWNAKNLRHLYLSEASFGKSIPHHIISGKPPYCKLETLWGLFIETGKSPMIRVLKKLRNLKKLGVTCRPGAVKAVTECFSSLTRLESLRLRSRDLLGQPAVLNLSEMKWPPSLSNVYLLGSLESVPSFSSVCKNLKVLTLSMSRLKGDPMEALYDLKDLIVLRLLARSFTGKRLDCKAGFPKLRILKLWMLEELEVLVVEQGAMRSLEELEIRQCEKLGTVVGLDRIESTDSLKSVSLTGVDEGLAKHMEEKLSQDTLVKTELLSKKESR</sequence>
<feature type="domain" description="Disease resistance protein winged helix" evidence="4">
    <location>
        <begin position="412"/>
        <end position="483"/>
    </location>
</feature>
<evidence type="ECO:0000256" key="2">
    <source>
        <dbReference type="ARBA" id="ARBA00022821"/>
    </source>
</evidence>
<evidence type="ECO:0000256" key="1">
    <source>
        <dbReference type="ARBA" id="ARBA00022737"/>
    </source>
</evidence>
<keyword evidence="1" id="KW-0677">Repeat</keyword>
<keyword evidence="2" id="KW-0611">Plant defense</keyword>
<keyword evidence="7" id="KW-1185">Reference proteome</keyword>
<dbReference type="InterPro" id="IPR036388">
    <property type="entry name" value="WH-like_DNA-bd_sf"/>
</dbReference>
<dbReference type="Gene3D" id="3.40.50.300">
    <property type="entry name" value="P-loop containing nucleotide triphosphate hydrolases"/>
    <property type="match status" value="1"/>
</dbReference>
<dbReference type="PANTHER" id="PTHR23155">
    <property type="entry name" value="DISEASE RESISTANCE PROTEIN RP"/>
    <property type="match status" value="1"/>
</dbReference>
<dbReference type="Pfam" id="PF23598">
    <property type="entry name" value="LRR_14"/>
    <property type="match status" value="1"/>
</dbReference>
<name>A0ABD3J348_EUCGL</name>
<evidence type="ECO:0000313" key="7">
    <source>
        <dbReference type="Proteomes" id="UP001634007"/>
    </source>
</evidence>
<dbReference type="SUPFAM" id="SSF52058">
    <property type="entry name" value="L domain-like"/>
    <property type="match status" value="1"/>
</dbReference>
<proteinExistence type="predicted"/>
<reference evidence="6 7" key="1">
    <citation type="submission" date="2024-11" db="EMBL/GenBank/DDBJ databases">
        <title>Chromosome-level genome assembly of Eucalyptus globulus Labill. provides insights into its genome evolution.</title>
        <authorList>
            <person name="Li X."/>
        </authorList>
    </citation>
    <scope>NUCLEOTIDE SEQUENCE [LARGE SCALE GENOMIC DNA]</scope>
    <source>
        <strain evidence="6">CL2024</strain>
        <tissue evidence="6">Fresh tender leaves</tissue>
    </source>
</reference>
<dbReference type="GO" id="GO:0051707">
    <property type="term" value="P:response to other organism"/>
    <property type="evidence" value="ECO:0007669"/>
    <property type="project" value="UniProtKB-ARBA"/>
</dbReference>
<dbReference type="GO" id="GO:0006952">
    <property type="term" value="P:defense response"/>
    <property type="evidence" value="ECO:0007669"/>
    <property type="project" value="UniProtKB-KW"/>
</dbReference>
<gene>
    <name evidence="6" type="ORF">ACJRO7_005558</name>
</gene>
<dbReference type="InterPro" id="IPR027417">
    <property type="entry name" value="P-loop_NTPase"/>
</dbReference>
<dbReference type="Gene3D" id="1.10.10.10">
    <property type="entry name" value="Winged helix-like DNA-binding domain superfamily/Winged helix DNA-binding domain"/>
    <property type="match status" value="1"/>
</dbReference>
<dbReference type="Gene3D" id="3.80.10.10">
    <property type="entry name" value="Ribonuclease Inhibitor"/>
    <property type="match status" value="1"/>
</dbReference>
<evidence type="ECO:0000313" key="6">
    <source>
        <dbReference type="EMBL" id="KAL3720768.1"/>
    </source>
</evidence>
<comment type="caution">
    <text evidence="6">The sequence shown here is derived from an EMBL/GenBank/DDBJ whole genome shotgun (WGS) entry which is preliminary data.</text>
</comment>
<dbReference type="InterPro" id="IPR032675">
    <property type="entry name" value="LRR_dom_sf"/>
</dbReference>
<dbReference type="Proteomes" id="UP001634007">
    <property type="component" value="Unassembled WGS sequence"/>
</dbReference>
<dbReference type="Pfam" id="PF00931">
    <property type="entry name" value="NB-ARC"/>
    <property type="match status" value="1"/>
</dbReference>
<feature type="domain" description="NB-ARC" evidence="3">
    <location>
        <begin position="155"/>
        <end position="323"/>
    </location>
</feature>
<evidence type="ECO:0000259" key="4">
    <source>
        <dbReference type="Pfam" id="PF23559"/>
    </source>
</evidence>
<accession>A0ABD3J348</accession>
<dbReference type="InterPro" id="IPR058922">
    <property type="entry name" value="WHD_DRP"/>
</dbReference>
<protein>
    <recommendedName>
        <fullName evidence="8">NB-ARC domain-containing protein</fullName>
    </recommendedName>
</protein>
<organism evidence="6 7">
    <name type="scientific">Eucalyptus globulus</name>
    <name type="common">Tasmanian blue gum</name>
    <dbReference type="NCBI Taxonomy" id="34317"/>
    <lineage>
        <taxon>Eukaryota</taxon>
        <taxon>Viridiplantae</taxon>
        <taxon>Streptophyta</taxon>
        <taxon>Embryophyta</taxon>
        <taxon>Tracheophyta</taxon>
        <taxon>Spermatophyta</taxon>
        <taxon>Magnoliopsida</taxon>
        <taxon>eudicotyledons</taxon>
        <taxon>Gunneridae</taxon>
        <taxon>Pentapetalae</taxon>
        <taxon>rosids</taxon>
        <taxon>malvids</taxon>
        <taxon>Myrtales</taxon>
        <taxon>Myrtaceae</taxon>
        <taxon>Myrtoideae</taxon>
        <taxon>Eucalypteae</taxon>
        <taxon>Eucalyptus</taxon>
    </lineage>
</organism>
<evidence type="ECO:0000259" key="3">
    <source>
        <dbReference type="Pfam" id="PF00931"/>
    </source>
</evidence>
<evidence type="ECO:0008006" key="8">
    <source>
        <dbReference type="Google" id="ProtNLM"/>
    </source>
</evidence>